<dbReference type="Proteomes" id="UP000777482">
    <property type="component" value="Unassembled WGS sequence"/>
</dbReference>
<dbReference type="AlphaFoldDB" id="A0A9P6W4R2"/>
<feature type="region of interest" description="Disordered" evidence="1">
    <location>
        <begin position="1"/>
        <end position="36"/>
    </location>
</feature>
<proteinExistence type="predicted"/>
<keyword evidence="3" id="KW-1185">Reference proteome</keyword>
<sequence length="429" mass="46705">MPMPEILNKPIADPMDAFTGRQPPADDPVADLDGPPPPPAVIRPFDAKTDLKLVRYLVGAVVMEPSSLANQAALFKPVSLIAWLAMTHFLILRFTSGYPIPVHNFLWPDNPKVVEAGRAPLNPVWEVITLLPVIVAPIIAILAVFEWRHRNLFEAEMRRAIGEEDMRDIQNYYGVENQGGAHEVGKEAAAPNKGDTPRQRHGFWVLEFDNRMLGAVGLDGRKPGQPLESVVDQMDASAGDDKKTESSDSTLTPESASTSATASTATDSTLRSRSGEKGATAPSVSVTPPTPSSGSAPESFTLDPASTLPEGTLHLRRFGTSLSFRPAGIEDDLLQHVAKVAFSTSTSADEPEPAQQVVFSIRPTVQTSLRRTLERNGWELVPKGSDLEISPNAAAARSTKSFVDPIWPLNLSERTMILKRSTWERLQNK</sequence>
<dbReference type="OrthoDB" id="2564232at2759"/>
<evidence type="ECO:0000256" key="1">
    <source>
        <dbReference type="SAM" id="MobiDB-lite"/>
    </source>
</evidence>
<protein>
    <submittedName>
        <fullName evidence="2">Uncharacterized protein</fullName>
    </submittedName>
</protein>
<feature type="compositionally biased region" description="Low complexity" evidence="1">
    <location>
        <begin position="249"/>
        <end position="272"/>
    </location>
</feature>
<name>A0A9P6W4R2_RHOMI</name>
<evidence type="ECO:0000313" key="3">
    <source>
        <dbReference type="Proteomes" id="UP000777482"/>
    </source>
</evidence>
<organism evidence="2 3">
    <name type="scientific">Rhodotorula mucilaginosa</name>
    <name type="common">Yeast</name>
    <name type="synonym">Rhodotorula rubra</name>
    <dbReference type="NCBI Taxonomy" id="5537"/>
    <lineage>
        <taxon>Eukaryota</taxon>
        <taxon>Fungi</taxon>
        <taxon>Dikarya</taxon>
        <taxon>Basidiomycota</taxon>
        <taxon>Pucciniomycotina</taxon>
        <taxon>Microbotryomycetes</taxon>
        <taxon>Sporidiobolales</taxon>
        <taxon>Sporidiobolaceae</taxon>
        <taxon>Rhodotorula</taxon>
    </lineage>
</organism>
<accession>A0A9P6W4R2</accession>
<evidence type="ECO:0000313" key="2">
    <source>
        <dbReference type="EMBL" id="KAG0662505.1"/>
    </source>
</evidence>
<reference evidence="2 3" key="1">
    <citation type="submission" date="2020-11" db="EMBL/GenBank/DDBJ databases">
        <title>Kefir isolates.</title>
        <authorList>
            <person name="Marcisauskas S."/>
            <person name="Kim Y."/>
            <person name="Blasche S."/>
        </authorList>
    </citation>
    <scope>NUCLEOTIDE SEQUENCE [LARGE SCALE GENOMIC DNA]</scope>
    <source>
        <strain evidence="2 3">KR</strain>
    </source>
</reference>
<feature type="compositionally biased region" description="Low complexity" evidence="1">
    <location>
        <begin position="279"/>
        <end position="297"/>
    </location>
</feature>
<comment type="caution">
    <text evidence="2">The sequence shown here is derived from an EMBL/GenBank/DDBJ whole genome shotgun (WGS) entry which is preliminary data.</text>
</comment>
<dbReference type="EMBL" id="PUHQ01000026">
    <property type="protein sequence ID" value="KAG0662505.1"/>
    <property type="molecule type" value="Genomic_DNA"/>
</dbReference>
<gene>
    <name evidence="2" type="ORF">C6P46_003245</name>
</gene>
<feature type="region of interest" description="Disordered" evidence="1">
    <location>
        <begin position="233"/>
        <end position="308"/>
    </location>
</feature>